<dbReference type="InterPro" id="IPR002625">
    <property type="entry name" value="Smr_dom"/>
</dbReference>
<dbReference type="PANTHER" id="PTHR35562:SF2">
    <property type="entry name" value="DNA ENDONUCLEASE SMRA-RELATED"/>
    <property type="match status" value="1"/>
</dbReference>
<dbReference type="GO" id="GO:0016787">
    <property type="term" value="F:hydrolase activity"/>
    <property type="evidence" value="ECO:0007669"/>
    <property type="project" value="UniProtKB-KW"/>
</dbReference>
<evidence type="ECO:0000256" key="3">
    <source>
        <dbReference type="ARBA" id="ARBA00022741"/>
    </source>
</evidence>
<dbReference type="PROSITE" id="PS50828">
    <property type="entry name" value="SMR"/>
    <property type="match status" value="1"/>
</dbReference>
<dbReference type="SUPFAM" id="SSF160443">
    <property type="entry name" value="SMR domain-like"/>
    <property type="match status" value="1"/>
</dbReference>
<sequence length="73" mass="7928">MRGQRSEEALDLLDAFLNNALLGGFEEVLIYHGKGSGILEKFVKEFLKNHPKVASFSDAPINLGGSGVKIVKL</sequence>
<dbReference type="GO" id="GO:0005524">
    <property type="term" value="F:ATP binding"/>
    <property type="evidence" value="ECO:0007669"/>
    <property type="project" value="UniProtKB-KW"/>
</dbReference>
<dbReference type="PANTHER" id="PTHR35562">
    <property type="entry name" value="DNA ENDONUCLEASE SMRA-RELATED"/>
    <property type="match status" value="1"/>
</dbReference>
<accession>T2S905</accession>
<evidence type="ECO:0000256" key="7">
    <source>
        <dbReference type="ARBA" id="ARBA00022884"/>
    </source>
</evidence>
<keyword evidence="2" id="KW-0699">rRNA-binding</keyword>
<dbReference type="EMBL" id="AVNI01000002">
    <property type="protein sequence ID" value="EQD88913.1"/>
    <property type="molecule type" value="Genomic_DNA"/>
</dbReference>
<dbReference type="Gene3D" id="3.30.1370.110">
    <property type="match status" value="1"/>
</dbReference>
<dbReference type="GO" id="GO:0019843">
    <property type="term" value="F:rRNA binding"/>
    <property type="evidence" value="ECO:0007669"/>
    <property type="project" value="UniProtKB-KW"/>
</dbReference>
<keyword evidence="3" id="KW-0547">Nucleotide-binding</keyword>
<proteinExistence type="predicted"/>
<dbReference type="Pfam" id="PF01713">
    <property type="entry name" value="Smr"/>
    <property type="match status" value="1"/>
</dbReference>
<keyword evidence="6" id="KW-0067">ATP-binding</keyword>
<evidence type="ECO:0000256" key="6">
    <source>
        <dbReference type="ARBA" id="ARBA00022840"/>
    </source>
</evidence>
<reference evidence="10 11" key="1">
    <citation type="journal article" date="2013" name="Genome Announc.">
        <title>Genome Sequences of Three hpAfrica2 Strains of Helicobacter pylori.</title>
        <authorList>
            <person name="Duncan S.S."/>
            <person name="Bertoli M.T."/>
            <person name="Kersulyte D."/>
            <person name="Valk P.L."/>
            <person name="Tamma S."/>
            <person name="Segal I."/>
            <person name="McClain M.S."/>
            <person name="Cover T.L."/>
            <person name="Berg D.E."/>
        </authorList>
    </citation>
    <scope>NUCLEOTIDE SEQUENCE [LARGE SCALE GENOMIC DNA]</scope>
    <source>
        <strain evidence="10 11">SouthAfrica50</strain>
    </source>
</reference>
<organism evidence="10 11">
    <name type="scientific">Helicobacter pylori SouthAfrica50</name>
    <dbReference type="NCBI Taxonomy" id="1352357"/>
    <lineage>
        <taxon>Bacteria</taxon>
        <taxon>Pseudomonadati</taxon>
        <taxon>Campylobacterota</taxon>
        <taxon>Epsilonproteobacteria</taxon>
        <taxon>Campylobacterales</taxon>
        <taxon>Helicobacteraceae</taxon>
        <taxon>Helicobacter</taxon>
    </lineage>
</organism>
<comment type="caution">
    <text evidence="10">The sequence shown here is derived from an EMBL/GenBank/DDBJ whole genome shotgun (WGS) entry which is preliminary data.</text>
</comment>
<dbReference type="AlphaFoldDB" id="T2S905"/>
<evidence type="ECO:0000259" key="9">
    <source>
        <dbReference type="PROSITE" id="PS50828"/>
    </source>
</evidence>
<evidence type="ECO:0000313" key="11">
    <source>
        <dbReference type="Proteomes" id="UP000015816"/>
    </source>
</evidence>
<dbReference type="PATRIC" id="fig|1352357.3.peg.1204"/>
<dbReference type="FunFam" id="3.30.1370.110:FF:000004">
    <property type="entry name" value="Endonuclease MutS2"/>
    <property type="match status" value="1"/>
</dbReference>
<dbReference type="SMART" id="SM00463">
    <property type="entry name" value="SMR"/>
    <property type="match status" value="1"/>
</dbReference>
<keyword evidence="5" id="KW-0378">Hydrolase</keyword>
<dbReference type="GO" id="GO:0003677">
    <property type="term" value="F:DNA binding"/>
    <property type="evidence" value="ECO:0007669"/>
    <property type="project" value="UniProtKB-KW"/>
</dbReference>
<feature type="domain" description="Smr" evidence="9">
    <location>
        <begin position="1"/>
        <end position="73"/>
    </location>
</feature>
<evidence type="ECO:0000313" key="10">
    <source>
        <dbReference type="EMBL" id="EQD88913.1"/>
    </source>
</evidence>
<gene>
    <name evidence="10" type="ORF">HPSA50_1234</name>
</gene>
<keyword evidence="8" id="KW-0238">DNA-binding</keyword>
<protein>
    <submittedName>
        <fullName evidence="10">Smr domain protein</fullName>
    </submittedName>
</protein>
<evidence type="ECO:0000256" key="4">
    <source>
        <dbReference type="ARBA" id="ARBA00022759"/>
    </source>
</evidence>
<dbReference type="Proteomes" id="UP000015816">
    <property type="component" value="Unassembled WGS sequence"/>
</dbReference>
<keyword evidence="4" id="KW-0255">Endonuclease</keyword>
<evidence type="ECO:0000256" key="5">
    <source>
        <dbReference type="ARBA" id="ARBA00022801"/>
    </source>
</evidence>
<name>T2S905_HELPX</name>
<dbReference type="InterPro" id="IPR036063">
    <property type="entry name" value="Smr_dom_sf"/>
</dbReference>
<keyword evidence="7" id="KW-0694">RNA-binding</keyword>
<evidence type="ECO:0000256" key="2">
    <source>
        <dbReference type="ARBA" id="ARBA00022730"/>
    </source>
</evidence>
<dbReference type="GO" id="GO:0004519">
    <property type="term" value="F:endonuclease activity"/>
    <property type="evidence" value="ECO:0007669"/>
    <property type="project" value="UniProtKB-KW"/>
</dbReference>
<evidence type="ECO:0000256" key="8">
    <source>
        <dbReference type="ARBA" id="ARBA00023125"/>
    </source>
</evidence>
<keyword evidence="1" id="KW-0540">Nuclease</keyword>
<evidence type="ECO:0000256" key="1">
    <source>
        <dbReference type="ARBA" id="ARBA00022722"/>
    </source>
</evidence>